<evidence type="ECO:0000313" key="3">
    <source>
        <dbReference type="Proteomes" id="UP001156601"/>
    </source>
</evidence>
<dbReference type="InterPro" id="IPR044922">
    <property type="entry name" value="DUF2063_N_sf"/>
</dbReference>
<reference evidence="2" key="2">
    <citation type="submission" date="2023-01" db="EMBL/GenBank/DDBJ databases">
        <title>Draft genome sequence of Agaribacter marinus strain NBRC 110023.</title>
        <authorList>
            <person name="Sun Q."/>
            <person name="Mori K."/>
        </authorList>
    </citation>
    <scope>NUCLEOTIDE SEQUENCE</scope>
    <source>
        <strain evidence="2">NBRC 110023</strain>
    </source>
</reference>
<name>A0AA37WHC5_9ALTE</name>
<sequence>MKEIHVMTNALVDFQNKLIAHIVQPDNTGAKLPAVEVYKNNFIENGIRALSISYPTLLNVLGESDFRRLAASYLASVTKIEFDWADFGAQMSDFILSSEVSQDLPYLSEIADFDWCRQMSERSKDTLFDTDSFMKLSSVAPSKVRFKVNESAKLVSYYFPMPLFLKLSTIPETNEYMEERKEILNALKNAINDAINLDEPRSYVVWKAEYKAEIEPIDVRSNNAFNAMLNRQSVEQVLSCFGESTEQMATWIEDCIAKRLICAVEDITPC</sequence>
<organism evidence="2 3">
    <name type="scientific">Agaribacter marinus</name>
    <dbReference type="NCBI Taxonomy" id="1431249"/>
    <lineage>
        <taxon>Bacteria</taxon>
        <taxon>Pseudomonadati</taxon>
        <taxon>Pseudomonadota</taxon>
        <taxon>Gammaproteobacteria</taxon>
        <taxon>Alteromonadales</taxon>
        <taxon>Alteromonadaceae</taxon>
        <taxon>Agaribacter</taxon>
    </lineage>
</organism>
<comment type="caution">
    <text evidence="2">The sequence shown here is derived from an EMBL/GenBank/DDBJ whole genome shotgun (WGS) entry which is preliminary data.</text>
</comment>
<dbReference type="EMBL" id="BSOT01000005">
    <property type="protein sequence ID" value="GLR70966.1"/>
    <property type="molecule type" value="Genomic_DNA"/>
</dbReference>
<accession>A0AA37WHC5</accession>
<dbReference type="Pfam" id="PF09836">
    <property type="entry name" value="DUF2063"/>
    <property type="match status" value="1"/>
</dbReference>
<reference evidence="2" key="1">
    <citation type="journal article" date="2014" name="Int. J. Syst. Evol. Microbiol.">
        <title>Complete genome sequence of Corynebacterium casei LMG S-19264T (=DSM 44701T), isolated from a smear-ripened cheese.</title>
        <authorList>
            <consortium name="US DOE Joint Genome Institute (JGI-PGF)"/>
            <person name="Walter F."/>
            <person name="Albersmeier A."/>
            <person name="Kalinowski J."/>
            <person name="Ruckert C."/>
        </authorList>
    </citation>
    <scope>NUCLEOTIDE SEQUENCE</scope>
    <source>
        <strain evidence="2">NBRC 110023</strain>
    </source>
</reference>
<evidence type="ECO:0000313" key="2">
    <source>
        <dbReference type="EMBL" id="GLR70966.1"/>
    </source>
</evidence>
<protein>
    <recommendedName>
        <fullName evidence="1">Putative DNA-binding domain-containing protein</fullName>
    </recommendedName>
</protein>
<dbReference type="AlphaFoldDB" id="A0AA37WHC5"/>
<dbReference type="InterPro" id="IPR018640">
    <property type="entry name" value="DUF2063"/>
</dbReference>
<evidence type="ECO:0000259" key="1">
    <source>
        <dbReference type="Pfam" id="PF09836"/>
    </source>
</evidence>
<dbReference type="Gene3D" id="1.10.150.690">
    <property type="entry name" value="DUF2063"/>
    <property type="match status" value="1"/>
</dbReference>
<proteinExistence type="predicted"/>
<dbReference type="Proteomes" id="UP001156601">
    <property type="component" value="Unassembled WGS sequence"/>
</dbReference>
<keyword evidence="3" id="KW-1185">Reference proteome</keyword>
<feature type="domain" description="Putative DNA-binding" evidence="1">
    <location>
        <begin position="14"/>
        <end position="95"/>
    </location>
</feature>
<gene>
    <name evidence="2" type="ORF">GCM10007852_18740</name>
</gene>
<dbReference type="RefSeq" id="WP_284217240.1">
    <property type="nucleotide sequence ID" value="NZ_BSOT01000005.1"/>
</dbReference>